<protein>
    <submittedName>
        <fullName evidence="1">Uncharacterized protein</fullName>
    </submittedName>
</protein>
<dbReference type="InterPro" id="IPR035069">
    <property type="entry name" value="TTHA1013/TTHA0281-like"/>
</dbReference>
<sequence>MIQDVMKTGIVIEKDGDGYLARVEGHQNLFAFAYSEKDTLMELKNVVEIIIDYHLEQVNDERVI</sequence>
<accession>A0A1D8D2R7</accession>
<dbReference type="KEGG" id="clz:BIU88_06925"/>
<dbReference type="EMBL" id="CP017305">
    <property type="protein sequence ID" value="AOS83905.1"/>
    <property type="molecule type" value="Genomic_DNA"/>
</dbReference>
<reference evidence="1" key="1">
    <citation type="submission" date="2016-09" db="EMBL/GenBank/DDBJ databases">
        <title>Genome sequence of Chlorobaculum limnaeum.</title>
        <authorList>
            <person name="Liu Z."/>
            <person name="Tank M."/>
            <person name="Bryant D.A."/>
        </authorList>
    </citation>
    <scope>NUCLEOTIDE SEQUENCE [LARGE SCALE GENOMIC DNA]</scope>
    <source>
        <strain evidence="1">DSM 1677</strain>
    </source>
</reference>
<evidence type="ECO:0000313" key="1">
    <source>
        <dbReference type="EMBL" id="AOS83905.1"/>
    </source>
</evidence>
<dbReference type="SUPFAM" id="SSF143100">
    <property type="entry name" value="TTHA1013/TTHA0281-like"/>
    <property type="match status" value="1"/>
</dbReference>
<dbReference type="AlphaFoldDB" id="A0A1D8D2R7"/>
<proteinExistence type="predicted"/>
<dbReference type="Proteomes" id="UP000095185">
    <property type="component" value="Chromosome"/>
</dbReference>
<gene>
    <name evidence="1" type="ORF">BIU88_06925</name>
</gene>
<evidence type="ECO:0000313" key="2">
    <source>
        <dbReference type="Proteomes" id="UP000095185"/>
    </source>
</evidence>
<name>A0A1D8D2R7_CHLLM</name>
<keyword evidence="2" id="KW-1185">Reference proteome</keyword>
<organism evidence="1 2">
    <name type="scientific">Chlorobaculum limnaeum</name>
    <dbReference type="NCBI Taxonomy" id="274537"/>
    <lineage>
        <taxon>Bacteria</taxon>
        <taxon>Pseudomonadati</taxon>
        <taxon>Chlorobiota</taxon>
        <taxon>Chlorobiia</taxon>
        <taxon>Chlorobiales</taxon>
        <taxon>Chlorobiaceae</taxon>
        <taxon>Chlorobaculum</taxon>
    </lineage>
</organism>